<evidence type="ECO:0000256" key="6">
    <source>
        <dbReference type="SAM" id="Phobius"/>
    </source>
</evidence>
<dbReference type="InterPro" id="IPR019108">
    <property type="entry name" value="Caa3_assmbl_CtaG-rel"/>
</dbReference>
<sequence>MAPSHLISLNTWHVQPLNLGLLLGLSLGYLFFLKRLHHGRSPISPFRIFLYFTGIVLIFLATASPLETLARNYLITARASQHLLLAYLIPPFLWAGFGAGLLNQVVLRYPWLDRLLFVLGQPIPAAIFFNLGLMAWYLPPLCAFSVNNVWGAQLEHLSVLLAGLVMWLPLMHPLHYVRPHFSRQMFYLIILIFCQVPLFGVLTLSREALYLSYQLAPRITQLSAYGDQQSAGWLIKLVSVLVFAGALVAIFLQWHEHQRIQDRNENLQAFENLRLVNLALRRQGAAQPPQG</sequence>
<evidence type="ECO:0000256" key="3">
    <source>
        <dbReference type="ARBA" id="ARBA00022692"/>
    </source>
</evidence>
<feature type="transmembrane region" description="Helical" evidence="6">
    <location>
        <begin position="45"/>
        <end position="64"/>
    </location>
</feature>
<dbReference type="Pfam" id="PF09678">
    <property type="entry name" value="Caa3_CtaG"/>
    <property type="match status" value="1"/>
</dbReference>
<dbReference type="Proteomes" id="UP000231019">
    <property type="component" value="Unassembled WGS sequence"/>
</dbReference>
<comment type="caution">
    <text evidence="7">The sequence shown here is derived from an EMBL/GenBank/DDBJ whole genome shotgun (WGS) entry which is preliminary data.</text>
</comment>
<keyword evidence="3 6" id="KW-0812">Transmembrane</keyword>
<evidence type="ECO:0000256" key="5">
    <source>
        <dbReference type="ARBA" id="ARBA00023136"/>
    </source>
</evidence>
<protein>
    <recommendedName>
        <fullName evidence="9">Cytochrome c oxidase assembly protein</fullName>
    </recommendedName>
</protein>
<comment type="subcellular location">
    <subcellularLocation>
        <location evidence="1">Cell membrane</location>
        <topology evidence="1">Multi-pass membrane protein</topology>
    </subcellularLocation>
</comment>
<dbReference type="GO" id="GO:0005886">
    <property type="term" value="C:plasma membrane"/>
    <property type="evidence" value="ECO:0007669"/>
    <property type="project" value="UniProtKB-SubCell"/>
</dbReference>
<reference evidence="7 8" key="1">
    <citation type="submission" date="2017-09" db="EMBL/GenBank/DDBJ databases">
        <title>Depth-based differentiation of microbial function through sediment-hosted aquifers and enrichment of novel symbionts in the deep terrestrial subsurface.</title>
        <authorList>
            <person name="Probst A.J."/>
            <person name="Ladd B."/>
            <person name="Jarett J.K."/>
            <person name="Geller-Mcgrath D.E."/>
            <person name="Sieber C.M."/>
            <person name="Emerson J.B."/>
            <person name="Anantharaman K."/>
            <person name="Thomas B.C."/>
            <person name="Malmstrom R."/>
            <person name="Stieglmeier M."/>
            <person name="Klingl A."/>
            <person name="Woyke T."/>
            <person name="Ryan C.M."/>
            <person name="Banfield J.F."/>
        </authorList>
    </citation>
    <scope>NUCLEOTIDE SEQUENCE [LARGE SCALE GENOMIC DNA]</scope>
    <source>
        <strain evidence="7">CG17_big_fil_post_rev_8_21_14_2_50_48_46</strain>
    </source>
</reference>
<organism evidence="7 8">
    <name type="scientific">bacterium (Candidatus Blackallbacteria) CG17_big_fil_post_rev_8_21_14_2_50_48_46</name>
    <dbReference type="NCBI Taxonomy" id="2014261"/>
    <lineage>
        <taxon>Bacteria</taxon>
        <taxon>Candidatus Blackallbacteria</taxon>
    </lineage>
</organism>
<evidence type="ECO:0000256" key="2">
    <source>
        <dbReference type="ARBA" id="ARBA00022475"/>
    </source>
</evidence>
<feature type="transmembrane region" description="Helical" evidence="6">
    <location>
        <begin position="157"/>
        <end position="174"/>
    </location>
</feature>
<feature type="transmembrane region" description="Helical" evidence="6">
    <location>
        <begin position="115"/>
        <end position="137"/>
    </location>
</feature>
<dbReference type="EMBL" id="PFFQ01000041">
    <property type="protein sequence ID" value="PIW15948.1"/>
    <property type="molecule type" value="Genomic_DNA"/>
</dbReference>
<feature type="transmembrane region" description="Helical" evidence="6">
    <location>
        <begin position="12"/>
        <end position="33"/>
    </location>
</feature>
<keyword evidence="2" id="KW-1003">Cell membrane</keyword>
<evidence type="ECO:0000313" key="7">
    <source>
        <dbReference type="EMBL" id="PIW15948.1"/>
    </source>
</evidence>
<feature type="transmembrane region" description="Helical" evidence="6">
    <location>
        <begin position="84"/>
        <end position="103"/>
    </location>
</feature>
<proteinExistence type="predicted"/>
<evidence type="ECO:0000256" key="4">
    <source>
        <dbReference type="ARBA" id="ARBA00022989"/>
    </source>
</evidence>
<gene>
    <name evidence="7" type="ORF">COW36_14620</name>
</gene>
<feature type="transmembrane region" description="Helical" evidence="6">
    <location>
        <begin position="186"/>
        <end position="205"/>
    </location>
</feature>
<evidence type="ECO:0008006" key="9">
    <source>
        <dbReference type="Google" id="ProtNLM"/>
    </source>
</evidence>
<keyword evidence="5 6" id="KW-0472">Membrane</keyword>
<name>A0A2M7G2C2_9BACT</name>
<evidence type="ECO:0000313" key="8">
    <source>
        <dbReference type="Proteomes" id="UP000231019"/>
    </source>
</evidence>
<feature type="transmembrane region" description="Helical" evidence="6">
    <location>
        <begin position="233"/>
        <end position="254"/>
    </location>
</feature>
<evidence type="ECO:0000256" key="1">
    <source>
        <dbReference type="ARBA" id="ARBA00004651"/>
    </source>
</evidence>
<dbReference type="AlphaFoldDB" id="A0A2M7G2C2"/>
<keyword evidence="4 6" id="KW-1133">Transmembrane helix</keyword>
<accession>A0A2M7G2C2</accession>